<evidence type="ECO:0000256" key="1">
    <source>
        <dbReference type="SAM" id="MobiDB-lite"/>
    </source>
</evidence>
<feature type="compositionally biased region" description="Polar residues" evidence="1">
    <location>
        <begin position="51"/>
        <end position="60"/>
    </location>
</feature>
<dbReference type="SMART" id="SM00220">
    <property type="entry name" value="S_TKc"/>
    <property type="match status" value="1"/>
</dbReference>
<dbReference type="OrthoDB" id="4062651at2759"/>
<dbReference type="EMBL" id="KN822059">
    <property type="protein sequence ID" value="KIM60711.1"/>
    <property type="molecule type" value="Genomic_DNA"/>
</dbReference>
<organism evidence="3 4">
    <name type="scientific">Scleroderma citrinum Foug A</name>
    <dbReference type="NCBI Taxonomy" id="1036808"/>
    <lineage>
        <taxon>Eukaryota</taxon>
        <taxon>Fungi</taxon>
        <taxon>Dikarya</taxon>
        <taxon>Basidiomycota</taxon>
        <taxon>Agaricomycotina</taxon>
        <taxon>Agaricomycetes</taxon>
        <taxon>Agaricomycetidae</taxon>
        <taxon>Boletales</taxon>
        <taxon>Sclerodermatineae</taxon>
        <taxon>Sclerodermataceae</taxon>
        <taxon>Scleroderma</taxon>
    </lineage>
</organism>
<dbReference type="GO" id="GO:0005524">
    <property type="term" value="F:ATP binding"/>
    <property type="evidence" value="ECO:0007669"/>
    <property type="project" value="InterPro"/>
</dbReference>
<proteinExistence type="predicted"/>
<feature type="region of interest" description="Disordered" evidence="1">
    <location>
        <begin position="40"/>
        <end position="60"/>
    </location>
</feature>
<evidence type="ECO:0000313" key="3">
    <source>
        <dbReference type="EMBL" id="KIM60711.1"/>
    </source>
</evidence>
<feature type="domain" description="Protein kinase" evidence="2">
    <location>
        <begin position="170"/>
        <end position="441"/>
    </location>
</feature>
<reference evidence="4" key="2">
    <citation type="submission" date="2015-01" db="EMBL/GenBank/DDBJ databases">
        <title>Evolutionary Origins and Diversification of the Mycorrhizal Mutualists.</title>
        <authorList>
            <consortium name="DOE Joint Genome Institute"/>
            <consortium name="Mycorrhizal Genomics Consortium"/>
            <person name="Kohler A."/>
            <person name="Kuo A."/>
            <person name="Nagy L.G."/>
            <person name="Floudas D."/>
            <person name="Copeland A."/>
            <person name="Barry K.W."/>
            <person name="Cichocki N."/>
            <person name="Veneault-Fourrey C."/>
            <person name="LaButti K."/>
            <person name="Lindquist E.A."/>
            <person name="Lipzen A."/>
            <person name="Lundell T."/>
            <person name="Morin E."/>
            <person name="Murat C."/>
            <person name="Riley R."/>
            <person name="Ohm R."/>
            <person name="Sun H."/>
            <person name="Tunlid A."/>
            <person name="Henrissat B."/>
            <person name="Grigoriev I.V."/>
            <person name="Hibbett D.S."/>
            <person name="Martin F."/>
        </authorList>
    </citation>
    <scope>NUCLEOTIDE SEQUENCE [LARGE SCALE GENOMIC DNA]</scope>
    <source>
        <strain evidence="4">Foug A</strain>
    </source>
</reference>
<dbReference type="GO" id="GO:0005737">
    <property type="term" value="C:cytoplasm"/>
    <property type="evidence" value="ECO:0007669"/>
    <property type="project" value="TreeGrafter"/>
</dbReference>
<dbReference type="AlphaFoldDB" id="A0A0C3DXV0"/>
<sequence length="445" mass="49537">MNDETRSFSCAPRRIDTATRHEVVTHTPSHFLQASLDFQSRDRPPIPYPNNEPNGDNPPSLTLSAWGFASLRLHPLSLAVVGGGRLRGSCISHSSLEGSGPCGNDSAPRPTISQPTTIVHWTSQHCRSCARSPDFTHSASEADTLDIQPEVRDLAKRASRYSFDLGDTVHRDIENYVTGGSTFVYRGTLEPAGTAIAVKTFRFGHKSDPSVMKSICREVHIWSKLHHDNILPVLGFTTKFDHTISIVSPWMERGNAHAYVQNVDVDPRPLLVGIATGLQYLHSYEPHPIYHGDLKGFNVLISDHGCPLLADFGFAFIVNSSFSMDVEGSRGGTLHWMGPEYFGVWEDSTAAEGDACVATAEKDIWAFGMTVLELFTRERPFPEVNTVPQLILRMRSGHPRPTDEATYFRLTDEWWNICLLCWHLDPSTRPRMSDILAKISMGPSR</sequence>
<dbReference type="InterPro" id="IPR001245">
    <property type="entry name" value="Ser-Thr/Tyr_kinase_cat_dom"/>
</dbReference>
<dbReference type="Pfam" id="PF07714">
    <property type="entry name" value="PK_Tyr_Ser-Thr"/>
    <property type="match status" value="1"/>
</dbReference>
<dbReference type="HOGENOM" id="CLU_615624_0_0_1"/>
<dbReference type="GO" id="GO:0007165">
    <property type="term" value="P:signal transduction"/>
    <property type="evidence" value="ECO:0007669"/>
    <property type="project" value="TreeGrafter"/>
</dbReference>
<dbReference type="InterPro" id="IPR000719">
    <property type="entry name" value="Prot_kinase_dom"/>
</dbReference>
<dbReference type="Gene3D" id="1.10.510.10">
    <property type="entry name" value="Transferase(Phosphotransferase) domain 1"/>
    <property type="match status" value="1"/>
</dbReference>
<dbReference type="PANTHER" id="PTHR23257">
    <property type="entry name" value="SERINE-THREONINE PROTEIN KINASE"/>
    <property type="match status" value="1"/>
</dbReference>
<evidence type="ECO:0000313" key="4">
    <source>
        <dbReference type="Proteomes" id="UP000053989"/>
    </source>
</evidence>
<dbReference type="SUPFAM" id="SSF56112">
    <property type="entry name" value="Protein kinase-like (PK-like)"/>
    <property type="match status" value="1"/>
</dbReference>
<dbReference type="InterPro" id="IPR050167">
    <property type="entry name" value="Ser_Thr_protein_kinase"/>
</dbReference>
<dbReference type="GO" id="GO:0004672">
    <property type="term" value="F:protein kinase activity"/>
    <property type="evidence" value="ECO:0007669"/>
    <property type="project" value="InterPro"/>
</dbReference>
<accession>A0A0C3DXV0</accession>
<keyword evidence="4" id="KW-1185">Reference proteome</keyword>
<reference evidence="3 4" key="1">
    <citation type="submission" date="2014-04" db="EMBL/GenBank/DDBJ databases">
        <authorList>
            <consortium name="DOE Joint Genome Institute"/>
            <person name="Kuo A."/>
            <person name="Kohler A."/>
            <person name="Nagy L.G."/>
            <person name="Floudas D."/>
            <person name="Copeland A."/>
            <person name="Barry K.W."/>
            <person name="Cichocki N."/>
            <person name="Veneault-Fourrey C."/>
            <person name="LaButti K."/>
            <person name="Lindquist E.A."/>
            <person name="Lipzen A."/>
            <person name="Lundell T."/>
            <person name="Morin E."/>
            <person name="Murat C."/>
            <person name="Sun H."/>
            <person name="Tunlid A."/>
            <person name="Henrissat B."/>
            <person name="Grigoriev I.V."/>
            <person name="Hibbett D.S."/>
            <person name="Martin F."/>
            <person name="Nordberg H.P."/>
            <person name="Cantor M.N."/>
            <person name="Hua S.X."/>
        </authorList>
    </citation>
    <scope>NUCLEOTIDE SEQUENCE [LARGE SCALE GENOMIC DNA]</scope>
    <source>
        <strain evidence="3 4">Foug A</strain>
    </source>
</reference>
<name>A0A0C3DXV0_9AGAM</name>
<dbReference type="InterPro" id="IPR011009">
    <property type="entry name" value="Kinase-like_dom_sf"/>
</dbReference>
<dbReference type="InterPro" id="IPR008271">
    <property type="entry name" value="Ser/Thr_kinase_AS"/>
</dbReference>
<dbReference type="STRING" id="1036808.A0A0C3DXV0"/>
<dbReference type="InParanoid" id="A0A0C3DXV0"/>
<evidence type="ECO:0000259" key="2">
    <source>
        <dbReference type="PROSITE" id="PS50011"/>
    </source>
</evidence>
<gene>
    <name evidence="3" type="ORF">SCLCIDRAFT_1216606</name>
</gene>
<dbReference type="Proteomes" id="UP000053989">
    <property type="component" value="Unassembled WGS sequence"/>
</dbReference>
<protein>
    <recommendedName>
        <fullName evidence="2">Protein kinase domain-containing protein</fullName>
    </recommendedName>
</protein>
<dbReference type="PROSITE" id="PS00108">
    <property type="entry name" value="PROTEIN_KINASE_ST"/>
    <property type="match status" value="1"/>
</dbReference>
<dbReference type="PROSITE" id="PS50011">
    <property type="entry name" value="PROTEIN_KINASE_DOM"/>
    <property type="match status" value="1"/>
</dbReference>